<dbReference type="RefSeq" id="WP_229533805.1">
    <property type="nucleotide sequence ID" value="NZ_JAJHJB010000002.1"/>
</dbReference>
<organism evidence="1 2">
    <name type="scientific">Pelosinus baikalensis</name>
    <dbReference type="NCBI Taxonomy" id="2892015"/>
    <lineage>
        <taxon>Bacteria</taxon>
        <taxon>Bacillati</taxon>
        <taxon>Bacillota</taxon>
        <taxon>Negativicutes</taxon>
        <taxon>Selenomonadales</taxon>
        <taxon>Sporomusaceae</taxon>
        <taxon>Pelosinus</taxon>
    </lineage>
</organism>
<gene>
    <name evidence="1" type="ORF">LMF89_02880</name>
</gene>
<evidence type="ECO:0000313" key="1">
    <source>
        <dbReference type="EMBL" id="MCC5464309.1"/>
    </source>
</evidence>
<proteinExistence type="predicted"/>
<dbReference type="Proteomes" id="UP001165492">
    <property type="component" value="Unassembled WGS sequence"/>
</dbReference>
<evidence type="ECO:0000313" key="2">
    <source>
        <dbReference type="Proteomes" id="UP001165492"/>
    </source>
</evidence>
<sequence>MKVTYPHMGYLNIPVLNMLNNLGVEVIEAPPISKKTIELGSLYSPEGVCLPYKINMGNFIESIDQGADTLVSVCGAGKCRLGFYNAVQKIYLAEKGQVQFYMLDTNHLFSDLYRFLRTVAPRASRLAILKNMAMGIKLLKALDAMSEAKNFYGARTNSPEQIIDIYRGGTQELANSTYKKINFIRDFTISSIGAICNNNQCRPPRIVLIGEFYLLLEPYVNHSIEDLLIKQGIEVKKFVYTGNWVYSNTLLQALGLYSEEKAYLDQAKPYLNYHVGGDGLKSVGSALRCARDGYDGIIHVYPFGCMPEVVAQSALKNIASDYNVPLLTLSIDEHSSDVGIITRIEAFADCIKRKKIQH</sequence>
<keyword evidence="2" id="KW-1185">Reference proteome</keyword>
<dbReference type="PANTHER" id="PTHR32329">
    <property type="entry name" value="BIFUNCTIONAL PROTEIN [INCLUDES 2-HYDROXYACYL-COA DEHYDRATASE (N-TER) AND ITS ACTIVATOR DOMAIN (C_TERM)-RELATED"/>
    <property type="match status" value="1"/>
</dbReference>
<comment type="caution">
    <text evidence="1">The sequence shown here is derived from an EMBL/GenBank/DDBJ whole genome shotgun (WGS) entry which is preliminary data.</text>
</comment>
<name>A0ABS8HP22_9FIRM</name>
<evidence type="ECO:0008006" key="3">
    <source>
        <dbReference type="Google" id="ProtNLM"/>
    </source>
</evidence>
<reference evidence="1" key="1">
    <citation type="submission" date="2021-11" db="EMBL/GenBank/DDBJ databases">
        <title>Description of a new species Pelosinus isolated from the bottom sediments of Lake Baikal.</title>
        <authorList>
            <person name="Zakharyuk A."/>
        </authorList>
    </citation>
    <scope>NUCLEOTIDE SEQUENCE</scope>
    <source>
        <strain evidence="1">Bkl1</strain>
    </source>
</reference>
<dbReference type="InterPro" id="IPR051805">
    <property type="entry name" value="Dehydratase_Activator_Redct"/>
</dbReference>
<dbReference type="EMBL" id="JAJHJB010000002">
    <property type="protein sequence ID" value="MCC5464309.1"/>
    <property type="molecule type" value="Genomic_DNA"/>
</dbReference>
<protein>
    <recommendedName>
        <fullName evidence="3">DUF2229 domain-containing protein</fullName>
    </recommendedName>
</protein>
<dbReference type="PANTHER" id="PTHR32329:SF2">
    <property type="entry name" value="BIFUNCTIONAL PROTEIN [INCLUDES 2-HYDROXYACYL-COA DEHYDRATASE (N-TER) AND ITS ACTIVATOR DOMAIN (C_TERM)"/>
    <property type="match status" value="1"/>
</dbReference>
<accession>A0ABS8HP22</accession>
<dbReference type="Gene3D" id="3.40.50.11900">
    <property type="match status" value="1"/>
</dbReference>